<accession>A0A7W8UMB7</accession>
<sequence length="96" mass="10478">MTTDFSPAMLKQFLALRVAMMVRLDFPSQRRNGEKAALADLRKRSGLTRDEFELACKGRLKGGVARAKIWAALWIDPASLGIRLTDDGGQEGGDAA</sequence>
<organism evidence="1 2">
    <name type="scientific">Rhizobium lentis</name>
    <dbReference type="NCBI Taxonomy" id="1138194"/>
    <lineage>
        <taxon>Bacteria</taxon>
        <taxon>Pseudomonadati</taxon>
        <taxon>Pseudomonadota</taxon>
        <taxon>Alphaproteobacteria</taxon>
        <taxon>Hyphomicrobiales</taxon>
        <taxon>Rhizobiaceae</taxon>
        <taxon>Rhizobium/Agrobacterium group</taxon>
        <taxon>Rhizobium</taxon>
    </lineage>
</organism>
<comment type="caution">
    <text evidence="1">The sequence shown here is derived from an EMBL/GenBank/DDBJ whole genome shotgun (WGS) entry which is preliminary data.</text>
</comment>
<dbReference type="Proteomes" id="UP000528824">
    <property type="component" value="Unassembled WGS sequence"/>
</dbReference>
<keyword evidence="2" id="KW-1185">Reference proteome</keyword>
<evidence type="ECO:0000313" key="1">
    <source>
        <dbReference type="EMBL" id="MBB5560632.1"/>
    </source>
</evidence>
<dbReference type="EMBL" id="JACHBC010000004">
    <property type="protein sequence ID" value="MBB5560632.1"/>
    <property type="molecule type" value="Genomic_DNA"/>
</dbReference>
<protein>
    <submittedName>
        <fullName evidence="1">Uncharacterized protein</fullName>
    </submittedName>
</protein>
<reference evidence="1 2" key="1">
    <citation type="submission" date="2020-08" db="EMBL/GenBank/DDBJ databases">
        <title>Genomic Encyclopedia of Type Strains, Phase IV (KMG-V): Genome sequencing to study the core and pangenomes of soil and plant-associated prokaryotes.</title>
        <authorList>
            <person name="Whitman W."/>
        </authorList>
    </citation>
    <scope>NUCLEOTIDE SEQUENCE [LARGE SCALE GENOMIC DNA]</scope>
    <source>
        <strain evidence="1 2">SEMIA 4034</strain>
    </source>
</reference>
<name>A0A7W8UMB7_9HYPH</name>
<dbReference type="RefSeq" id="WP_183916074.1">
    <property type="nucleotide sequence ID" value="NZ_JACHBB010000004.1"/>
</dbReference>
<proteinExistence type="predicted"/>
<dbReference type="AlphaFoldDB" id="A0A7W8UMB7"/>
<gene>
    <name evidence="1" type="ORF">GGI59_002294</name>
</gene>
<evidence type="ECO:0000313" key="2">
    <source>
        <dbReference type="Proteomes" id="UP000528824"/>
    </source>
</evidence>